<feature type="region of interest" description="Disordered" evidence="1">
    <location>
        <begin position="66"/>
        <end position="87"/>
    </location>
</feature>
<protein>
    <submittedName>
        <fullName evidence="2">Uncharacterized protein</fullName>
    </submittedName>
</protein>
<dbReference type="EMBL" id="BGPR01000351">
    <property type="protein sequence ID" value="GBM14920.1"/>
    <property type="molecule type" value="Genomic_DNA"/>
</dbReference>
<name>A0A4Y2DDU4_ARAVE</name>
<feature type="compositionally biased region" description="Polar residues" evidence="1">
    <location>
        <begin position="76"/>
        <end position="87"/>
    </location>
</feature>
<evidence type="ECO:0000256" key="1">
    <source>
        <dbReference type="SAM" id="MobiDB-lite"/>
    </source>
</evidence>
<dbReference type="AlphaFoldDB" id="A0A4Y2DDU4"/>
<reference evidence="2 3" key="1">
    <citation type="journal article" date="2019" name="Sci. Rep.">
        <title>Orb-weaving spider Araneus ventricosus genome elucidates the spidroin gene catalogue.</title>
        <authorList>
            <person name="Kono N."/>
            <person name="Nakamura H."/>
            <person name="Ohtoshi R."/>
            <person name="Moran D.A.P."/>
            <person name="Shinohara A."/>
            <person name="Yoshida Y."/>
            <person name="Fujiwara M."/>
            <person name="Mori M."/>
            <person name="Tomita M."/>
            <person name="Arakawa K."/>
        </authorList>
    </citation>
    <scope>NUCLEOTIDE SEQUENCE [LARGE SCALE GENOMIC DNA]</scope>
</reference>
<evidence type="ECO:0000313" key="2">
    <source>
        <dbReference type="EMBL" id="GBM14920.1"/>
    </source>
</evidence>
<accession>A0A4Y2DDU4</accession>
<sequence length="204" mass="22991">MLCTEAHPPRLPHHRRNVPSRHLALEPTNRFIYSTGPDICPANRRKSGFVDAVRVGELFWDRLRNSGPRPVDENDTPAQSSASNQLEGVRQSASGLKSSWRSGIDVWLLSREFYPGLCSYSVFAIICNEFARQACGKLAASSFHDNFEAFVNLLQACTLVMTNLWQDCCKLKLLSGLFLPPKSEGSSVWKRRRSFTFSINFHTA</sequence>
<keyword evidence="3" id="KW-1185">Reference proteome</keyword>
<dbReference type="OrthoDB" id="10520624at2759"/>
<gene>
    <name evidence="2" type="ORF">AVEN_213264_1</name>
</gene>
<comment type="caution">
    <text evidence="2">The sequence shown here is derived from an EMBL/GenBank/DDBJ whole genome shotgun (WGS) entry which is preliminary data.</text>
</comment>
<proteinExistence type="predicted"/>
<dbReference type="Proteomes" id="UP000499080">
    <property type="component" value="Unassembled WGS sequence"/>
</dbReference>
<evidence type="ECO:0000313" key="3">
    <source>
        <dbReference type="Proteomes" id="UP000499080"/>
    </source>
</evidence>
<organism evidence="2 3">
    <name type="scientific">Araneus ventricosus</name>
    <name type="common">Orbweaver spider</name>
    <name type="synonym">Epeira ventricosa</name>
    <dbReference type="NCBI Taxonomy" id="182803"/>
    <lineage>
        <taxon>Eukaryota</taxon>
        <taxon>Metazoa</taxon>
        <taxon>Ecdysozoa</taxon>
        <taxon>Arthropoda</taxon>
        <taxon>Chelicerata</taxon>
        <taxon>Arachnida</taxon>
        <taxon>Araneae</taxon>
        <taxon>Araneomorphae</taxon>
        <taxon>Entelegynae</taxon>
        <taxon>Araneoidea</taxon>
        <taxon>Araneidae</taxon>
        <taxon>Araneus</taxon>
    </lineage>
</organism>